<keyword evidence="7" id="KW-0137">Centromere</keyword>
<comment type="similarity">
    <text evidence="3">Belongs to the CENP-Q/OKP1 family.</text>
</comment>
<evidence type="ECO:0000256" key="5">
    <source>
        <dbReference type="ARBA" id="ARBA00022454"/>
    </source>
</evidence>
<accession>A0A8C5BVX5</accession>
<dbReference type="Proteomes" id="UP000694546">
    <property type="component" value="Chromosome 14"/>
</dbReference>
<dbReference type="GeneID" id="115559135"/>
<dbReference type="RefSeq" id="XP_030233696.1">
    <property type="nucleotide sequence ID" value="XM_030377836.1"/>
</dbReference>
<proteinExistence type="inferred from homology"/>
<keyword evidence="5" id="KW-0158">Chromosome</keyword>
<dbReference type="Ensembl" id="ENSGMOT00000060776.1">
    <property type="protein sequence ID" value="ENSGMOP00000051474.1"/>
    <property type="gene ID" value="ENSGMOG00000033950.1"/>
</dbReference>
<dbReference type="GO" id="GO:0005634">
    <property type="term" value="C:nucleus"/>
    <property type="evidence" value="ECO:0007669"/>
    <property type="project" value="UniProtKB-SubCell"/>
</dbReference>
<evidence type="ECO:0000256" key="2">
    <source>
        <dbReference type="ARBA" id="ARBA00004584"/>
    </source>
</evidence>
<evidence type="ECO:0000256" key="6">
    <source>
        <dbReference type="ARBA" id="ARBA00023242"/>
    </source>
</evidence>
<name>A0A8C5BVX5_GADMO</name>
<feature type="compositionally biased region" description="Low complexity" evidence="9">
    <location>
        <begin position="45"/>
        <end position="56"/>
    </location>
</feature>
<evidence type="ECO:0000256" key="8">
    <source>
        <dbReference type="SAM" id="Coils"/>
    </source>
</evidence>
<evidence type="ECO:0000256" key="9">
    <source>
        <dbReference type="SAM" id="MobiDB-lite"/>
    </source>
</evidence>
<evidence type="ECO:0000313" key="10">
    <source>
        <dbReference type="Ensembl" id="ENSGMOP00000051474.1"/>
    </source>
</evidence>
<evidence type="ECO:0000256" key="4">
    <source>
        <dbReference type="ARBA" id="ARBA00016397"/>
    </source>
</evidence>
<dbReference type="OrthoDB" id="8927710at2759"/>
<dbReference type="Pfam" id="PF13094">
    <property type="entry name" value="CENP-Q"/>
    <property type="match status" value="1"/>
</dbReference>
<feature type="coiled-coil region" evidence="8">
    <location>
        <begin position="143"/>
        <end position="177"/>
    </location>
</feature>
<reference evidence="10" key="2">
    <citation type="submission" date="2025-09" db="UniProtKB">
        <authorList>
            <consortium name="Ensembl"/>
        </authorList>
    </citation>
    <scope>IDENTIFICATION</scope>
</reference>
<reference evidence="10" key="1">
    <citation type="submission" date="2025-08" db="UniProtKB">
        <authorList>
            <consortium name="Ensembl"/>
        </authorList>
    </citation>
    <scope>IDENTIFICATION</scope>
</reference>
<dbReference type="GO" id="GO:0000775">
    <property type="term" value="C:chromosome, centromeric region"/>
    <property type="evidence" value="ECO:0007669"/>
    <property type="project" value="UniProtKB-SubCell"/>
</dbReference>
<organism evidence="10 11">
    <name type="scientific">Gadus morhua</name>
    <name type="common">Atlantic cod</name>
    <dbReference type="NCBI Taxonomy" id="8049"/>
    <lineage>
        <taxon>Eukaryota</taxon>
        <taxon>Metazoa</taxon>
        <taxon>Chordata</taxon>
        <taxon>Craniata</taxon>
        <taxon>Vertebrata</taxon>
        <taxon>Euteleostomi</taxon>
        <taxon>Actinopterygii</taxon>
        <taxon>Neopterygii</taxon>
        <taxon>Teleostei</taxon>
        <taxon>Neoteleostei</taxon>
        <taxon>Acanthomorphata</taxon>
        <taxon>Zeiogadaria</taxon>
        <taxon>Gadariae</taxon>
        <taxon>Gadiformes</taxon>
        <taxon>Gadoidei</taxon>
        <taxon>Gadidae</taxon>
        <taxon>Gadus</taxon>
    </lineage>
</organism>
<comment type="subcellular location">
    <subcellularLocation>
        <location evidence="2">Chromosome</location>
        <location evidence="2">Centromere</location>
    </subcellularLocation>
    <subcellularLocation>
        <location evidence="1">Nucleus</location>
    </subcellularLocation>
</comment>
<dbReference type="OMA" id="LESKIHW"/>
<evidence type="ECO:0000256" key="1">
    <source>
        <dbReference type="ARBA" id="ARBA00004123"/>
    </source>
</evidence>
<evidence type="ECO:0000313" key="11">
    <source>
        <dbReference type="Proteomes" id="UP000694546"/>
    </source>
</evidence>
<dbReference type="PANTHER" id="PTHR31345">
    <property type="entry name" value="CENTROMERE PROTEIN Q"/>
    <property type="match status" value="1"/>
</dbReference>
<protein>
    <recommendedName>
        <fullName evidence="4">Centromere protein Q</fullName>
    </recommendedName>
</protein>
<dbReference type="PANTHER" id="PTHR31345:SF3">
    <property type="entry name" value="CENTROMERE PROTEIN Q"/>
    <property type="match status" value="1"/>
</dbReference>
<dbReference type="InterPro" id="IPR025212">
    <property type="entry name" value="CAD_CENP-Q"/>
</dbReference>
<gene>
    <name evidence="10" type="primary">cenpq</name>
</gene>
<keyword evidence="6" id="KW-0539">Nucleus</keyword>
<evidence type="ECO:0000256" key="7">
    <source>
        <dbReference type="ARBA" id="ARBA00023328"/>
    </source>
</evidence>
<feature type="region of interest" description="Disordered" evidence="9">
    <location>
        <begin position="1"/>
        <end position="57"/>
    </location>
</feature>
<evidence type="ECO:0000256" key="3">
    <source>
        <dbReference type="ARBA" id="ARBA00008191"/>
    </source>
</evidence>
<dbReference type="GeneTree" id="ENSGT00940000177906"/>
<sequence length="272" mass="29944">MKPVRGSSRPSNMKMRKKPGEKSSAPQEPRKETVRQKPSQKKKGGTSSNKSKSNGQEKWVPLTRLSIIGLKSIVDQSILKTLGLNRREKEETNKHLNILKTRLVGACAELRVPPLTRGDFETERIASQLQEEGRRSLNGKKTLSRLESDLDNLLVALEEMEEEKKPLEKSCSSLKGQLEEDKAVEMLQMAERCVLHIRAPPTHKYTTTLQAQLSSTVPGGEGEGMARRLGDILLTSAPLQDARLLLANAGQFTDGLLSTGPSGSDSVDLPQT</sequence>
<keyword evidence="8" id="KW-0175">Coiled coil</keyword>
<keyword evidence="11" id="KW-1185">Reference proteome</keyword>
<dbReference type="AlphaFoldDB" id="A0A8C5BVX5"/>